<dbReference type="EC" id="3.1.3.18" evidence="5"/>
<dbReference type="NCBIfam" id="TIGR01460">
    <property type="entry name" value="HAD-SF-IIA"/>
    <property type="match status" value="1"/>
</dbReference>
<feature type="active site" description="Proton donor" evidence="2">
    <location>
        <position position="22"/>
    </location>
</feature>
<dbReference type="AlphaFoldDB" id="A0A0C7P5C4"/>
<keyword evidence="5" id="KW-0378">Hydrolase</keyword>
<dbReference type="Pfam" id="PF13242">
    <property type="entry name" value="Hydrolase_like"/>
    <property type="match status" value="1"/>
</dbReference>
<dbReference type="RefSeq" id="WP_045088367.1">
    <property type="nucleotide sequence ID" value="NZ_LN824141.1"/>
</dbReference>
<feature type="binding site" evidence="4">
    <location>
        <position position="217"/>
    </location>
    <ligand>
        <name>Mg(2+)</name>
        <dbReference type="ChEBI" id="CHEBI:18420"/>
    </ligand>
</feature>
<dbReference type="STRING" id="1006576.DTL3_1749"/>
<dbReference type="InterPro" id="IPR036412">
    <property type="entry name" value="HAD-like_sf"/>
</dbReference>
<dbReference type="GO" id="GO:0005737">
    <property type="term" value="C:cytoplasm"/>
    <property type="evidence" value="ECO:0007669"/>
    <property type="project" value="TreeGrafter"/>
</dbReference>
<dbReference type="HOGENOM" id="CLU_043473_1_1_0"/>
<dbReference type="OrthoDB" id="9810449at2"/>
<dbReference type="GO" id="GO:0008967">
    <property type="term" value="F:phosphoglycolate phosphatase activity"/>
    <property type="evidence" value="ECO:0007669"/>
    <property type="project" value="UniProtKB-EC"/>
</dbReference>
<comment type="similarity">
    <text evidence="1">Belongs to the HAD-like hydrolase superfamily.</text>
</comment>
<gene>
    <name evidence="5" type="ORF">DTL3_1749</name>
</gene>
<dbReference type="InterPro" id="IPR023214">
    <property type="entry name" value="HAD_sf"/>
</dbReference>
<keyword evidence="6" id="KW-1185">Reference proteome</keyword>
<keyword evidence="4" id="KW-0479">Metal-binding</keyword>
<dbReference type="Pfam" id="PF13344">
    <property type="entry name" value="Hydrolase_6"/>
    <property type="match status" value="1"/>
</dbReference>
<dbReference type="InterPro" id="IPR006357">
    <property type="entry name" value="HAD-SF_hydro_IIA"/>
</dbReference>
<evidence type="ECO:0000313" key="6">
    <source>
        <dbReference type="Proteomes" id="UP000032809"/>
    </source>
</evidence>
<evidence type="ECO:0000256" key="1">
    <source>
        <dbReference type="PIRNR" id="PIRNR000915"/>
    </source>
</evidence>
<dbReference type="SUPFAM" id="SSF56784">
    <property type="entry name" value="HAD-like"/>
    <property type="match status" value="1"/>
</dbReference>
<accession>A0A0C7P5C4</accession>
<feature type="active site" description="Nucleophile" evidence="2">
    <location>
        <position position="20"/>
    </location>
</feature>
<dbReference type="Gene3D" id="3.40.50.1000">
    <property type="entry name" value="HAD superfamily/HAD-like"/>
    <property type="match status" value="2"/>
</dbReference>
<feature type="binding site" evidence="4">
    <location>
        <position position="22"/>
    </location>
    <ligand>
        <name>Mg(2+)</name>
        <dbReference type="ChEBI" id="CHEBI:18420"/>
    </ligand>
</feature>
<dbReference type="KEGG" id="dtn:DTL3_1749"/>
<dbReference type="PANTHER" id="PTHR19288">
    <property type="entry name" value="4-NITROPHENYLPHOSPHATASE-RELATED"/>
    <property type="match status" value="1"/>
</dbReference>
<dbReference type="EMBL" id="LN824141">
    <property type="protein sequence ID" value="CEP79034.1"/>
    <property type="molecule type" value="Genomic_DNA"/>
</dbReference>
<dbReference type="Proteomes" id="UP000032809">
    <property type="component" value="Chromosome I"/>
</dbReference>
<evidence type="ECO:0000256" key="4">
    <source>
        <dbReference type="PIRSR" id="PIRSR000915-3"/>
    </source>
</evidence>
<feature type="binding site" evidence="3">
    <location>
        <position position="192"/>
    </location>
    <ligand>
        <name>substrate</name>
    </ligand>
</feature>
<dbReference type="PATRIC" id="fig|1006576.9.peg.1744"/>
<evidence type="ECO:0000313" key="5">
    <source>
        <dbReference type="EMBL" id="CEP79034.1"/>
    </source>
</evidence>
<name>A0A0C7P5C4_DEFTU</name>
<comment type="cofactor">
    <cofactor evidence="4">
        <name>Mg(2+)</name>
        <dbReference type="ChEBI" id="CHEBI:18420"/>
    </cofactor>
    <text evidence="4">Divalent metal ions. Mg(2+) is the most effective.</text>
</comment>
<dbReference type="PANTHER" id="PTHR19288:SF46">
    <property type="entry name" value="HALOACID DEHALOGENASE-LIKE HYDROLASE DOMAIN-CONTAINING PROTEIN 2"/>
    <property type="match status" value="1"/>
</dbReference>
<feature type="binding site" evidence="4">
    <location>
        <position position="20"/>
    </location>
    <ligand>
        <name>Mg(2+)</name>
        <dbReference type="ChEBI" id="CHEBI:18420"/>
    </ligand>
</feature>
<dbReference type="GO" id="GO:0046872">
    <property type="term" value="F:metal ion binding"/>
    <property type="evidence" value="ECO:0007669"/>
    <property type="project" value="UniProtKB-KW"/>
</dbReference>
<organism evidence="5 6">
    <name type="scientific">Defluviitoga tunisiensis</name>
    <dbReference type="NCBI Taxonomy" id="1006576"/>
    <lineage>
        <taxon>Bacteria</taxon>
        <taxon>Thermotogati</taxon>
        <taxon>Thermotogota</taxon>
        <taxon>Thermotogae</taxon>
        <taxon>Petrotogales</taxon>
        <taxon>Petrotogaceae</taxon>
        <taxon>Defluviitoga</taxon>
    </lineage>
</organism>
<protein>
    <submittedName>
        <fullName evidence="5">Phosphoglycolate phosphatase</fullName>
        <ecNumber evidence="5">3.1.3.18</ecNumber>
    </submittedName>
</protein>
<reference evidence="6" key="1">
    <citation type="submission" date="2014-11" db="EMBL/GenBank/DDBJ databases">
        <authorList>
            <person name="Wibberg D."/>
        </authorList>
    </citation>
    <scope>NUCLEOTIDE SEQUENCE [LARGE SCALE GENOMIC DNA]</scope>
    <source>
        <strain evidence="6">L3</strain>
    </source>
</reference>
<sequence length="268" mass="29790">MKINEEAIKRLKNVELFVLDIDGTFYVSKQLVDGAQKFSNLLKTQGKKLVFLTNNSNKSKQEYIEEFESIGYPISEKEIYTAGIATAEYIKKQFGSKKIYLVGTPSIIQEYKRYNHEIVEDSPEMVVVTFDKTLTYEKLAKASVFISRGALFIATNPDLNCPTIDGPIPDTGAIASTISQACNKKPDLVFGKPDPRILEMVINDYGLTPEKTCMVGDRLYTDILIGIHANTLTTLVLTGEAKLTDLDNTPIKPDIIAKNLGELADLII</sequence>
<evidence type="ECO:0000256" key="3">
    <source>
        <dbReference type="PIRSR" id="PIRSR000915-2"/>
    </source>
</evidence>
<dbReference type="PIRSF" id="PIRSF000915">
    <property type="entry name" value="PGP-type_phosphatase"/>
    <property type="match status" value="1"/>
</dbReference>
<evidence type="ECO:0000256" key="2">
    <source>
        <dbReference type="PIRSR" id="PIRSR000915-1"/>
    </source>
</evidence>
<proteinExistence type="inferred from homology"/>
<keyword evidence="4" id="KW-0460">Magnesium</keyword>